<dbReference type="SUPFAM" id="SSF52833">
    <property type="entry name" value="Thioredoxin-like"/>
    <property type="match status" value="1"/>
</dbReference>
<evidence type="ECO:0000259" key="8">
    <source>
        <dbReference type="PROSITE" id="PS51352"/>
    </source>
</evidence>
<organism evidence="9 10">
    <name type="scientific">Cymbomonas tetramitiformis</name>
    <dbReference type="NCBI Taxonomy" id="36881"/>
    <lineage>
        <taxon>Eukaryota</taxon>
        <taxon>Viridiplantae</taxon>
        <taxon>Chlorophyta</taxon>
        <taxon>Pyramimonadophyceae</taxon>
        <taxon>Pyramimonadales</taxon>
        <taxon>Pyramimonadaceae</taxon>
        <taxon>Cymbomonas</taxon>
    </lineage>
</organism>
<dbReference type="InterPro" id="IPR036361">
    <property type="entry name" value="SAP_dom_sf"/>
</dbReference>
<evidence type="ECO:0000256" key="2">
    <source>
        <dbReference type="ARBA" id="ARBA00004196"/>
    </source>
</evidence>
<gene>
    <name evidence="9" type="ORF">CYMTET_50910</name>
</gene>
<feature type="domain" description="Thioredoxin" evidence="8">
    <location>
        <begin position="2"/>
        <end position="148"/>
    </location>
</feature>
<evidence type="ECO:0000313" key="10">
    <source>
        <dbReference type="Proteomes" id="UP001190700"/>
    </source>
</evidence>
<dbReference type="Gene3D" id="3.40.30.10">
    <property type="entry name" value="Glutaredoxin"/>
    <property type="match status" value="1"/>
</dbReference>
<dbReference type="GO" id="GO:0017004">
    <property type="term" value="P:cytochrome complex assembly"/>
    <property type="evidence" value="ECO:0007669"/>
    <property type="project" value="UniProtKB-KW"/>
</dbReference>
<keyword evidence="5" id="KW-0201">Cytochrome c-type biogenesis</keyword>
<dbReference type="InterPro" id="IPR013740">
    <property type="entry name" value="Redoxin"/>
</dbReference>
<feature type="region of interest" description="Disordered" evidence="7">
    <location>
        <begin position="212"/>
        <end position="241"/>
    </location>
</feature>
<dbReference type="CDD" id="cd02966">
    <property type="entry name" value="TlpA_like_family"/>
    <property type="match status" value="1"/>
</dbReference>
<dbReference type="EMBL" id="LGRX02034016">
    <property type="protein sequence ID" value="KAK3239140.1"/>
    <property type="molecule type" value="Genomic_DNA"/>
</dbReference>
<evidence type="ECO:0000256" key="5">
    <source>
        <dbReference type="ARBA" id="ARBA00022748"/>
    </source>
</evidence>
<reference evidence="9 10" key="1">
    <citation type="journal article" date="2015" name="Genome Biol. Evol.">
        <title>Comparative Genomics of a Bacterivorous Green Alga Reveals Evolutionary Causalities and Consequences of Phago-Mixotrophic Mode of Nutrition.</title>
        <authorList>
            <person name="Burns J.A."/>
            <person name="Paasch A."/>
            <person name="Narechania A."/>
            <person name="Kim E."/>
        </authorList>
    </citation>
    <scope>NUCLEOTIDE SEQUENCE [LARGE SCALE GENOMIC DNA]</scope>
    <source>
        <strain evidence="9 10">PLY_AMNH</strain>
    </source>
</reference>
<evidence type="ECO:0000256" key="4">
    <source>
        <dbReference type="ARBA" id="ARBA00013016"/>
    </source>
</evidence>
<dbReference type="Proteomes" id="UP001190700">
    <property type="component" value="Unassembled WGS sequence"/>
</dbReference>
<evidence type="ECO:0000256" key="6">
    <source>
        <dbReference type="ARBA" id="ARBA00031688"/>
    </source>
</evidence>
<dbReference type="AlphaFoldDB" id="A0AAE0EUA2"/>
<comment type="caution">
    <text evidence="9">The sequence shown here is derived from an EMBL/GenBank/DDBJ whole genome shotgun (WGS) entry which is preliminary data.</text>
</comment>
<dbReference type="InterPro" id="IPR013766">
    <property type="entry name" value="Thioredoxin_domain"/>
</dbReference>
<dbReference type="PROSITE" id="PS00194">
    <property type="entry name" value="THIOREDOXIN_1"/>
    <property type="match status" value="1"/>
</dbReference>
<dbReference type="SUPFAM" id="SSF68906">
    <property type="entry name" value="SAP domain"/>
    <property type="match status" value="1"/>
</dbReference>
<dbReference type="InterPro" id="IPR050553">
    <property type="entry name" value="Thioredoxin_ResA/DsbE_sf"/>
</dbReference>
<accession>A0AAE0EUA2</accession>
<protein>
    <recommendedName>
        <fullName evidence="4">glutaredoxin-dependent peroxiredoxin</fullName>
        <ecNumber evidence="4">1.11.1.25</ecNumber>
    </recommendedName>
    <alternativeName>
        <fullName evidence="6">Glutaredoxin-dependent peroxiredoxin</fullName>
    </alternativeName>
</protein>
<dbReference type="EC" id="1.11.1.25" evidence="4"/>
<proteinExistence type="inferred from homology"/>
<name>A0AAE0EUA2_9CHLO</name>
<dbReference type="InterPro" id="IPR036249">
    <property type="entry name" value="Thioredoxin-like_sf"/>
</dbReference>
<dbReference type="PROSITE" id="PS51352">
    <property type="entry name" value="THIOREDOXIN_2"/>
    <property type="match status" value="1"/>
</dbReference>
<dbReference type="Pfam" id="PF08534">
    <property type="entry name" value="Redoxin"/>
    <property type="match status" value="1"/>
</dbReference>
<evidence type="ECO:0000256" key="1">
    <source>
        <dbReference type="ARBA" id="ARBA00001711"/>
    </source>
</evidence>
<comment type="similarity">
    <text evidence="3">Belongs to the peroxiredoxin family. Prx5 subfamily.</text>
</comment>
<dbReference type="GO" id="GO:0016491">
    <property type="term" value="F:oxidoreductase activity"/>
    <property type="evidence" value="ECO:0007669"/>
    <property type="project" value="InterPro"/>
</dbReference>
<evidence type="ECO:0000313" key="9">
    <source>
        <dbReference type="EMBL" id="KAK3239140.1"/>
    </source>
</evidence>
<sequence length="282" mass="30702">MVGVGEKCPEIDGLEFLKGDKVQVPVPGRVTIIELWASWCGPCRQMFPHLTDLQRKNKSKGLHIVGISTEQASPALTKFVESQGYAMDYTVACDEDQEVQNKLMGPAGVRGIPHAFVVDHVGMIQYSGHPGDPNFDSTVTSCLDSARPPKVPLPLIASTREELAAMPVKALKQILQERSIKILDLNEKSEFVDRVIELCATTTYYGEAPASYTPSTASASANPAHSPSSQPKPAETAQLTEIPEDLCTASVKLLRTLMKERGISSEGCLEKSELLARLRENL</sequence>
<dbReference type="PANTHER" id="PTHR42852">
    <property type="entry name" value="THIOL:DISULFIDE INTERCHANGE PROTEIN DSBE"/>
    <property type="match status" value="1"/>
</dbReference>
<evidence type="ECO:0000256" key="3">
    <source>
        <dbReference type="ARBA" id="ARBA00010505"/>
    </source>
</evidence>
<comment type="catalytic activity">
    <reaction evidence="1">
        <text>[glutaredoxin]-dithiol + a hydroperoxide = [glutaredoxin]-disulfide + an alcohol + H2O</text>
        <dbReference type="Rhea" id="RHEA:62624"/>
        <dbReference type="Rhea" id="RHEA-COMP:10729"/>
        <dbReference type="Rhea" id="RHEA-COMP:10730"/>
        <dbReference type="ChEBI" id="CHEBI:15377"/>
        <dbReference type="ChEBI" id="CHEBI:29950"/>
        <dbReference type="ChEBI" id="CHEBI:30879"/>
        <dbReference type="ChEBI" id="CHEBI:35924"/>
        <dbReference type="ChEBI" id="CHEBI:50058"/>
        <dbReference type="EC" id="1.11.1.25"/>
    </reaction>
</comment>
<feature type="compositionally biased region" description="Low complexity" evidence="7">
    <location>
        <begin position="212"/>
        <end position="231"/>
    </location>
</feature>
<dbReference type="InterPro" id="IPR017937">
    <property type="entry name" value="Thioredoxin_CS"/>
</dbReference>
<keyword evidence="10" id="KW-1185">Reference proteome</keyword>
<evidence type="ECO:0000256" key="7">
    <source>
        <dbReference type="SAM" id="MobiDB-lite"/>
    </source>
</evidence>
<comment type="subcellular location">
    <subcellularLocation>
        <location evidence="2">Cell envelope</location>
    </subcellularLocation>
</comment>
<dbReference type="PANTHER" id="PTHR42852:SF18">
    <property type="entry name" value="CHROMOSOME UNDETERMINED SCAFFOLD_47, WHOLE GENOME SHOTGUN SEQUENCE"/>
    <property type="match status" value="1"/>
</dbReference>